<sequence>MQVPLAAADGGGQLAAQRQPAPGEPDHQAGTRGRQQQAQRHEQPGLLAEGGGQRGAWRGGDRQPFLVARGGIQRVLVQPLAGIAQQVLQQDRVHAVLFGQQTPIRAGQRKAHIRIGDDIDEAARIDQYVVGAVQDRQHLATAAGFGTHVHRDAGAVAGDMVGPGLVH</sequence>
<feature type="region of interest" description="Disordered" evidence="1">
    <location>
        <begin position="1"/>
        <end position="61"/>
    </location>
</feature>
<name>A0A9P6XYF6_9FUNG</name>
<dbReference type="EMBL" id="JAANIU010008336">
    <property type="protein sequence ID" value="KAG1535312.1"/>
    <property type="molecule type" value="Genomic_DNA"/>
</dbReference>
<evidence type="ECO:0000313" key="3">
    <source>
        <dbReference type="Proteomes" id="UP000740926"/>
    </source>
</evidence>
<protein>
    <submittedName>
        <fullName evidence="2">Uncharacterized protein</fullName>
    </submittedName>
</protein>
<accession>A0A9P6XYF6</accession>
<organism evidence="2 3">
    <name type="scientific">Rhizopus delemar</name>
    <dbReference type="NCBI Taxonomy" id="936053"/>
    <lineage>
        <taxon>Eukaryota</taxon>
        <taxon>Fungi</taxon>
        <taxon>Fungi incertae sedis</taxon>
        <taxon>Mucoromycota</taxon>
        <taxon>Mucoromycotina</taxon>
        <taxon>Mucoromycetes</taxon>
        <taxon>Mucorales</taxon>
        <taxon>Mucorineae</taxon>
        <taxon>Rhizopodaceae</taxon>
        <taxon>Rhizopus</taxon>
    </lineage>
</organism>
<dbReference type="Proteomes" id="UP000740926">
    <property type="component" value="Unassembled WGS sequence"/>
</dbReference>
<dbReference type="AlphaFoldDB" id="A0A9P6XYF6"/>
<comment type="caution">
    <text evidence="2">The sequence shown here is derived from an EMBL/GenBank/DDBJ whole genome shotgun (WGS) entry which is preliminary data.</text>
</comment>
<proteinExistence type="predicted"/>
<evidence type="ECO:0000313" key="2">
    <source>
        <dbReference type="EMBL" id="KAG1535312.1"/>
    </source>
</evidence>
<gene>
    <name evidence="2" type="ORF">G6F50_015336</name>
</gene>
<evidence type="ECO:0000256" key="1">
    <source>
        <dbReference type="SAM" id="MobiDB-lite"/>
    </source>
</evidence>
<keyword evidence="3" id="KW-1185">Reference proteome</keyword>
<feature type="compositionally biased region" description="Gly residues" evidence="1">
    <location>
        <begin position="48"/>
        <end position="58"/>
    </location>
</feature>
<reference evidence="2 3" key="1">
    <citation type="journal article" date="2020" name="Microb. Genom.">
        <title>Genetic diversity of clinical and environmental Mucorales isolates obtained from an investigation of mucormycosis cases among solid organ transplant recipients.</title>
        <authorList>
            <person name="Nguyen M.H."/>
            <person name="Kaul D."/>
            <person name="Muto C."/>
            <person name="Cheng S.J."/>
            <person name="Richter R.A."/>
            <person name="Bruno V.M."/>
            <person name="Liu G."/>
            <person name="Beyhan S."/>
            <person name="Sundermann A.J."/>
            <person name="Mounaud S."/>
            <person name="Pasculle A.W."/>
            <person name="Nierman W.C."/>
            <person name="Driscoll E."/>
            <person name="Cumbie R."/>
            <person name="Clancy C.J."/>
            <person name="Dupont C.L."/>
        </authorList>
    </citation>
    <scope>NUCLEOTIDE SEQUENCE [LARGE SCALE GENOMIC DNA]</scope>
    <source>
        <strain evidence="2 3">GL24</strain>
    </source>
</reference>